<keyword evidence="2" id="KW-1185">Reference proteome</keyword>
<accession>A0AAF0UR24</accession>
<gene>
    <name evidence="1" type="ORF">MTR67_044187</name>
</gene>
<proteinExistence type="predicted"/>
<dbReference type="AlphaFoldDB" id="A0AAF0UR24"/>
<name>A0AAF0UR24_SOLVR</name>
<dbReference type="Proteomes" id="UP001234989">
    <property type="component" value="Chromosome 10"/>
</dbReference>
<evidence type="ECO:0000313" key="2">
    <source>
        <dbReference type="Proteomes" id="UP001234989"/>
    </source>
</evidence>
<reference evidence="1" key="1">
    <citation type="submission" date="2023-08" db="EMBL/GenBank/DDBJ databases">
        <title>A de novo genome assembly of Solanum verrucosum Schlechtendal, a Mexican diploid species geographically isolated from the other diploid A-genome species in potato relatives.</title>
        <authorList>
            <person name="Hosaka K."/>
        </authorList>
    </citation>
    <scope>NUCLEOTIDE SEQUENCE</scope>
    <source>
        <tissue evidence="1">Young leaves</tissue>
    </source>
</reference>
<evidence type="ECO:0000313" key="1">
    <source>
        <dbReference type="EMBL" id="WMV50802.1"/>
    </source>
</evidence>
<dbReference type="EMBL" id="CP133621">
    <property type="protein sequence ID" value="WMV50802.1"/>
    <property type="molecule type" value="Genomic_DNA"/>
</dbReference>
<sequence length="91" mass="10158">MGEVVVSSEGDLEVIGREDMVIDTEAGGNMNKNKETGAGSAVATSSSILKWERFLPEMVFRVLLVEIDDSTRQIVAALLRKCNYRLVFRFF</sequence>
<organism evidence="1 2">
    <name type="scientific">Solanum verrucosum</name>
    <dbReference type="NCBI Taxonomy" id="315347"/>
    <lineage>
        <taxon>Eukaryota</taxon>
        <taxon>Viridiplantae</taxon>
        <taxon>Streptophyta</taxon>
        <taxon>Embryophyta</taxon>
        <taxon>Tracheophyta</taxon>
        <taxon>Spermatophyta</taxon>
        <taxon>Magnoliopsida</taxon>
        <taxon>eudicotyledons</taxon>
        <taxon>Gunneridae</taxon>
        <taxon>Pentapetalae</taxon>
        <taxon>asterids</taxon>
        <taxon>lamiids</taxon>
        <taxon>Solanales</taxon>
        <taxon>Solanaceae</taxon>
        <taxon>Solanoideae</taxon>
        <taxon>Solaneae</taxon>
        <taxon>Solanum</taxon>
    </lineage>
</organism>
<protein>
    <submittedName>
        <fullName evidence="1">Uncharacterized protein</fullName>
    </submittedName>
</protein>